<accession>A0AAN6JCU7</accession>
<comment type="caution">
    <text evidence="1">The sequence shown here is derived from an EMBL/GenBank/DDBJ whole genome shotgun (WGS) entry which is preliminary data.</text>
</comment>
<name>A0AAN6JCU7_9PEZI</name>
<dbReference type="AlphaFoldDB" id="A0AAN6JCU7"/>
<reference evidence="1" key="1">
    <citation type="submission" date="2021-12" db="EMBL/GenBank/DDBJ databases">
        <title>Black yeast isolated from Biological Soil Crust.</title>
        <authorList>
            <person name="Kurbessoian T."/>
        </authorList>
    </citation>
    <scope>NUCLEOTIDE SEQUENCE</scope>
    <source>
        <strain evidence="1">CCFEE 5208</strain>
    </source>
</reference>
<proteinExistence type="predicted"/>
<sequence>MTLMRTLERRFDMNWAPDRSAHTYHLHAHPMVVTITDPVHAEMATATQLRQTPVVEEIPHSAESALPTAPDSLPQVVAEQQQGLRRTAEHPRSDQRIHYSLLRLLGLRQALNGSAPSPERPHLALTADTPEHGRRMALSELYRPPPSAQGEAFADIARRAAAATAVETARTWPQSAAAYSRLVTTPSSSPQAVGRDFATWPVRNYATDNESFMANARIRNAQFAIRHRRPTRPRLQRRPNLVEPDRHVFYDLWFGSQRYLGVMSFNWQPDERRGHRQGSSWRSVRVAVDVAYRVLGKKAVDQVVFAELWIAVGREVIGAELAEDIWERWSQIGEEPMRYEMEDREDGLDWTM</sequence>
<organism evidence="1 2">
    <name type="scientific">Friedmanniomyces endolithicus</name>
    <dbReference type="NCBI Taxonomy" id="329885"/>
    <lineage>
        <taxon>Eukaryota</taxon>
        <taxon>Fungi</taxon>
        <taxon>Dikarya</taxon>
        <taxon>Ascomycota</taxon>
        <taxon>Pezizomycotina</taxon>
        <taxon>Dothideomycetes</taxon>
        <taxon>Dothideomycetidae</taxon>
        <taxon>Mycosphaerellales</taxon>
        <taxon>Teratosphaeriaceae</taxon>
        <taxon>Friedmanniomyces</taxon>
    </lineage>
</organism>
<gene>
    <name evidence="1" type="ORF">LTR82_003547</name>
</gene>
<protein>
    <submittedName>
        <fullName evidence="1">Uncharacterized protein</fullName>
    </submittedName>
</protein>
<evidence type="ECO:0000313" key="1">
    <source>
        <dbReference type="EMBL" id="KAK0325265.1"/>
    </source>
</evidence>
<dbReference type="Proteomes" id="UP001168146">
    <property type="component" value="Unassembled WGS sequence"/>
</dbReference>
<dbReference type="EMBL" id="JASUXU010000007">
    <property type="protein sequence ID" value="KAK0325265.1"/>
    <property type="molecule type" value="Genomic_DNA"/>
</dbReference>
<evidence type="ECO:0000313" key="2">
    <source>
        <dbReference type="Proteomes" id="UP001168146"/>
    </source>
</evidence>